<proteinExistence type="predicted"/>
<dbReference type="EMBL" id="KZ678447">
    <property type="protein sequence ID" value="PSR84181.1"/>
    <property type="molecule type" value="Genomic_DNA"/>
</dbReference>
<dbReference type="AlphaFoldDB" id="A0A2T3A7D6"/>
<dbReference type="SUPFAM" id="SSF109604">
    <property type="entry name" value="HD-domain/PDEase-like"/>
    <property type="match status" value="1"/>
</dbReference>
<feature type="domain" description="HD/PDEase" evidence="1">
    <location>
        <begin position="19"/>
        <end position="154"/>
    </location>
</feature>
<feature type="non-terminal residue" evidence="2">
    <location>
        <position position="1"/>
    </location>
</feature>
<dbReference type="PANTHER" id="PTHR33594:SF1">
    <property type="entry name" value="HD_PDEASE DOMAIN-CONTAINING PROTEIN"/>
    <property type="match status" value="1"/>
</dbReference>
<organism evidence="2 3">
    <name type="scientific">Coniella lustricola</name>
    <dbReference type="NCBI Taxonomy" id="2025994"/>
    <lineage>
        <taxon>Eukaryota</taxon>
        <taxon>Fungi</taxon>
        <taxon>Dikarya</taxon>
        <taxon>Ascomycota</taxon>
        <taxon>Pezizomycotina</taxon>
        <taxon>Sordariomycetes</taxon>
        <taxon>Sordariomycetidae</taxon>
        <taxon>Diaporthales</taxon>
        <taxon>Schizoparmaceae</taxon>
        <taxon>Coniella</taxon>
    </lineage>
</organism>
<dbReference type="Pfam" id="PF01966">
    <property type="entry name" value="HD"/>
    <property type="match status" value="1"/>
</dbReference>
<dbReference type="InterPro" id="IPR006674">
    <property type="entry name" value="HD_domain"/>
</dbReference>
<feature type="non-terminal residue" evidence="2">
    <location>
        <position position="212"/>
    </location>
</feature>
<name>A0A2T3A7D6_9PEZI</name>
<dbReference type="Gene3D" id="1.10.3210.50">
    <property type="match status" value="1"/>
</dbReference>
<dbReference type="Proteomes" id="UP000241462">
    <property type="component" value="Unassembled WGS sequence"/>
</dbReference>
<accession>A0A2T3A7D6</accession>
<evidence type="ECO:0000313" key="3">
    <source>
        <dbReference type="Proteomes" id="UP000241462"/>
    </source>
</evidence>
<dbReference type="STRING" id="2025994.A0A2T3A7D6"/>
<sequence length="212" mass="23604">DPLLLAVVQFVQHYMSRNDASHNFEHIQRVVKLANHIYTHSPPSFRATLDPTVMTLSALLHDVGDHKYLPANTDRATATTMVFHLLHHQLGACEDLALRVQTIVNGVSYSGEVAGESAEPGRMRELLERHPELAVVQDADRLDSLGAIGVARCFTFGGARTESVSLEEGMAQVEGRLRAVGGMMKTGVGRRMAKERSARLERFREWFREEEG</sequence>
<dbReference type="CDD" id="cd00077">
    <property type="entry name" value="HDc"/>
    <property type="match status" value="1"/>
</dbReference>
<dbReference type="InterPro" id="IPR003607">
    <property type="entry name" value="HD/PDEase_dom"/>
</dbReference>
<dbReference type="InParanoid" id="A0A2T3A7D6"/>
<dbReference type="SMART" id="SM00471">
    <property type="entry name" value="HDc"/>
    <property type="match status" value="1"/>
</dbReference>
<reference evidence="2 3" key="1">
    <citation type="journal article" date="2018" name="Mycol. Prog.">
        <title>Coniella lustricola, a new species from submerged detritus.</title>
        <authorList>
            <person name="Raudabaugh D.B."/>
            <person name="Iturriaga T."/>
            <person name="Carver A."/>
            <person name="Mondo S."/>
            <person name="Pangilinan J."/>
            <person name="Lipzen A."/>
            <person name="He G."/>
            <person name="Amirebrahimi M."/>
            <person name="Grigoriev I.V."/>
            <person name="Miller A.N."/>
        </authorList>
    </citation>
    <scope>NUCLEOTIDE SEQUENCE [LARGE SCALE GENOMIC DNA]</scope>
    <source>
        <strain evidence="2 3">B22-T-1</strain>
    </source>
</reference>
<protein>
    <recommendedName>
        <fullName evidence="1">HD/PDEase domain-containing protein</fullName>
    </recommendedName>
</protein>
<keyword evidence="3" id="KW-1185">Reference proteome</keyword>
<evidence type="ECO:0000313" key="2">
    <source>
        <dbReference type="EMBL" id="PSR84181.1"/>
    </source>
</evidence>
<dbReference type="OrthoDB" id="16547at2759"/>
<gene>
    <name evidence="2" type="ORF">BD289DRAFT_345121</name>
</gene>
<evidence type="ECO:0000259" key="1">
    <source>
        <dbReference type="SMART" id="SM00471"/>
    </source>
</evidence>
<dbReference type="PANTHER" id="PTHR33594">
    <property type="entry name" value="SUPERFAMILY HYDROLASE, PUTATIVE (AFU_ORTHOLOGUE AFUA_1G03035)-RELATED"/>
    <property type="match status" value="1"/>
</dbReference>